<feature type="compositionally biased region" description="Basic and acidic residues" evidence="1">
    <location>
        <begin position="174"/>
        <end position="184"/>
    </location>
</feature>
<sequence length="236" mass="26994">MQTSSDGSNLYYTPPNLNQNIQNYGYGNPNYAPNYEFSSNQQTYNYTQQPQFPQPHPCIFPQGVYYPAPSQINPAQPNLGYFQSHIMEPMSNFTFNNPPTTIPCDSRNQTLSQTPYNTQSTETYHPPNQKPKLPIPSKEENARSVDTPLETNQEETIIKINDFQEVRSRKKKRDPISPDSQERRVKPKQNLYNTQNRFQALAAASQNNSTADSSQDESENKAENKKAETIPPFIIH</sequence>
<feature type="region of interest" description="Disordered" evidence="1">
    <location>
        <begin position="105"/>
        <end position="236"/>
    </location>
</feature>
<feature type="compositionally biased region" description="Polar residues" evidence="1">
    <location>
        <begin position="190"/>
        <end position="213"/>
    </location>
</feature>
<organism evidence="2 3">
    <name type="scientific">Pyrocoelia pectoralis</name>
    <dbReference type="NCBI Taxonomy" id="417401"/>
    <lineage>
        <taxon>Eukaryota</taxon>
        <taxon>Metazoa</taxon>
        <taxon>Ecdysozoa</taxon>
        <taxon>Arthropoda</taxon>
        <taxon>Hexapoda</taxon>
        <taxon>Insecta</taxon>
        <taxon>Pterygota</taxon>
        <taxon>Neoptera</taxon>
        <taxon>Endopterygota</taxon>
        <taxon>Coleoptera</taxon>
        <taxon>Polyphaga</taxon>
        <taxon>Elateriformia</taxon>
        <taxon>Elateroidea</taxon>
        <taxon>Lampyridae</taxon>
        <taxon>Lampyrinae</taxon>
        <taxon>Pyrocoelia</taxon>
    </lineage>
</organism>
<evidence type="ECO:0000313" key="3">
    <source>
        <dbReference type="Proteomes" id="UP001329430"/>
    </source>
</evidence>
<feature type="compositionally biased region" description="Basic and acidic residues" evidence="1">
    <location>
        <begin position="218"/>
        <end position="228"/>
    </location>
</feature>
<evidence type="ECO:0000313" key="2">
    <source>
        <dbReference type="EMBL" id="KAK5646353.1"/>
    </source>
</evidence>
<gene>
    <name evidence="2" type="ORF">RI129_004817</name>
</gene>
<name>A0AAN7VJL3_9COLE</name>
<comment type="caution">
    <text evidence="2">The sequence shown here is derived from an EMBL/GenBank/DDBJ whole genome shotgun (WGS) entry which is preliminary data.</text>
</comment>
<dbReference type="EMBL" id="JAVRBK010000003">
    <property type="protein sequence ID" value="KAK5646353.1"/>
    <property type="molecule type" value="Genomic_DNA"/>
</dbReference>
<feature type="compositionally biased region" description="Polar residues" evidence="1">
    <location>
        <begin position="106"/>
        <end position="123"/>
    </location>
</feature>
<evidence type="ECO:0000256" key="1">
    <source>
        <dbReference type="SAM" id="MobiDB-lite"/>
    </source>
</evidence>
<protein>
    <submittedName>
        <fullName evidence="2">Uncharacterized protein</fullName>
    </submittedName>
</protein>
<keyword evidence="3" id="KW-1185">Reference proteome</keyword>
<reference evidence="2 3" key="1">
    <citation type="journal article" date="2024" name="Insects">
        <title>An Improved Chromosome-Level Genome Assembly of the Firefly Pyrocoelia pectoralis.</title>
        <authorList>
            <person name="Fu X."/>
            <person name="Meyer-Rochow V.B."/>
            <person name="Ballantyne L."/>
            <person name="Zhu X."/>
        </authorList>
    </citation>
    <scope>NUCLEOTIDE SEQUENCE [LARGE SCALE GENOMIC DNA]</scope>
    <source>
        <strain evidence="2">XCY_ONT2</strain>
    </source>
</reference>
<dbReference type="AlphaFoldDB" id="A0AAN7VJL3"/>
<accession>A0AAN7VJL3</accession>
<proteinExistence type="predicted"/>
<dbReference type="Proteomes" id="UP001329430">
    <property type="component" value="Chromosome 3"/>
</dbReference>